<dbReference type="CDD" id="cd05246">
    <property type="entry name" value="dTDP_GD_SDR_e"/>
    <property type="match status" value="1"/>
</dbReference>
<organism evidence="5 6">
    <name type="scientific">Halobacterium jilantaiense</name>
    <dbReference type="NCBI Taxonomy" id="355548"/>
    <lineage>
        <taxon>Archaea</taxon>
        <taxon>Methanobacteriati</taxon>
        <taxon>Methanobacteriota</taxon>
        <taxon>Stenosarchaea group</taxon>
        <taxon>Halobacteria</taxon>
        <taxon>Halobacteriales</taxon>
        <taxon>Halobacteriaceae</taxon>
        <taxon>Halobacterium</taxon>
    </lineage>
</organism>
<evidence type="ECO:0000256" key="3">
    <source>
        <dbReference type="ARBA" id="ARBA00023239"/>
    </source>
</evidence>
<evidence type="ECO:0000256" key="2">
    <source>
        <dbReference type="ARBA" id="ARBA00023027"/>
    </source>
</evidence>
<evidence type="ECO:0000313" key="6">
    <source>
        <dbReference type="Proteomes" id="UP000198518"/>
    </source>
</evidence>
<dbReference type="Pfam" id="PF16363">
    <property type="entry name" value="GDP_Man_Dehyd"/>
    <property type="match status" value="1"/>
</dbReference>
<dbReference type="OrthoDB" id="4907at2157"/>
<dbReference type="EMBL" id="FOJA01000001">
    <property type="protein sequence ID" value="SEV91606.1"/>
    <property type="molecule type" value="Genomic_DNA"/>
</dbReference>
<dbReference type="STRING" id="355548.SAMN04487945_0335"/>
<accession>A0A1I0MTM5</accession>
<comment type="cofactor">
    <cofactor evidence="1">
        <name>NAD(+)</name>
        <dbReference type="ChEBI" id="CHEBI:57540"/>
    </cofactor>
</comment>
<name>A0A1I0MTM5_9EURY</name>
<gene>
    <name evidence="5" type="ORF">SAMN04487945_0335</name>
</gene>
<evidence type="ECO:0000313" key="5">
    <source>
        <dbReference type="EMBL" id="SEV91606.1"/>
    </source>
</evidence>
<proteinExistence type="predicted"/>
<dbReference type="InterPro" id="IPR016040">
    <property type="entry name" value="NAD(P)-bd_dom"/>
</dbReference>
<dbReference type="Gene3D" id="3.40.50.720">
    <property type="entry name" value="NAD(P)-binding Rossmann-like Domain"/>
    <property type="match status" value="1"/>
</dbReference>
<feature type="domain" description="NAD(P)-binding" evidence="4">
    <location>
        <begin position="7"/>
        <end position="300"/>
    </location>
</feature>
<sequence>MQTKSVLLTGGAGFIGSNFAHQAVAAFDEVHVLDKLTYAGSPDNLTSIRDEINFVEGDISDREMLGQLYEKVDYVINFAAESHVDRSISGGEKFIETNTLGAYVAMDALRDASVERFIQISTDEVYGSIADGAFTEGDRLNPSSPYSASKASTDLFVNAMWETYGLPITIVRPTNVFGPRQHPEKLIPKFTLRAMEGKQLPVYGDGQNVRQWLYVTDLCDALLDVLDSGRDTVYNVAGMSKESNLDVVEAILDRTSASQDLVEFVEDRKGHDYRYALSGTKISEEFDFEPTVNFQEGMTQTVSWYRENADRFEST</sequence>
<protein>
    <submittedName>
        <fullName evidence="5">dTDP-glucose 4,6-dehydratase</fullName>
    </submittedName>
</protein>
<reference evidence="5 6" key="1">
    <citation type="submission" date="2016-10" db="EMBL/GenBank/DDBJ databases">
        <authorList>
            <person name="de Groot N.N."/>
        </authorList>
    </citation>
    <scope>NUCLEOTIDE SEQUENCE [LARGE SCALE GENOMIC DNA]</scope>
    <source>
        <strain evidence="5 6">CGMCC 1.5337</strain>
    </source>
</reference>
<keyword evidence="6" id="KW-1185">Reference proteome</keyword>
<evidence type="ECO:0000259" key="4">
    <source>
        <dbReference type="Pfam" id="PF16363"/>
    </source>
</evidence>
<evidence type="ECO:0000256" key="1">
    <source>
        <dbReference type="ARBA" id="ARBA00001911"/>
    </source>
</evidence>
<dbReference type="SUPFAM" id="SSF51735">
    <property type="entry name" value="NAD(P)-binding Rossmann-fold domains"/>
    <property type="match status" value="1"/>
</dbReference>
<dbReference type="GO" id="GO:0009225">
    <property type="term" value="P:nucleotide-sugar metabolic process"/>
    <property type="evidence" value="ECO:0007669"/>
    <property type="project" value="InterPro"/>
</dbReference>
<dbReference type="GO" id="GO:0008460">
    <property type="term" value="F:dTDP-glucose 4,6-dehydratase activity"/>
    <property type="evidence" value="ECO:0007669"/>
    <property type="project" value="InterPro"/>
</dbReference>
<dbReference type="Gene3D" id="3.90.25.10">
    <property type="entry name" value="UDP-galactose 4-epimerase, domain 1"/>
    <property type="match status" value="1"/>
</dbReference>
<dbReference type="AlphaFoldDB" id="A0A1I0MTM5"/>
<dbReference type="InterPro" id="IPR036291">
    <property type="entry name" value="NAD(P)-bd_dom_sf"/>
</dbReference>
<dbReference type="PANTHER" id="PTHR43000">
    <property type="entry name" value="DTDP-D-GLUCOSE 4,6-DEHYDRATASE-RELATED"/>
    <property type="match status" value="1"/>
</dbReference>
<keyword evidence="3" id="KW-0456">Lyase</keyword>
<dbReference type="RefSeq" id="WP_089667436.1">
    <property type="nucleotide sequence ID" value="NZ_FOJA01000001.1"/>
</dbReference>
<dbReference type="NCBIfam" id="TIGR01181">
    <property type="entry name" value="dTDP_gluc_dehyt"/>
    <property type="match status" value="1"/>
</dbReference>
<dbReference type="Proteomes" id="UP000198518">
    <property type="component" value="Unassembled WGS sequence"/>
</dbReference>
<dbReference type="InterPro" id="IPR005888">
    <property type="entry name" value="dTDP_Gluc_deHydtase"/>
</dbReference>
<keyword evidence="2" id="KW-0520">NAD</keyword>